<dbReference type="PANTHER" id="PTHR28527">
    <property type="entry name" value="MATING-TYPE SWITCHING PROTEIN SWI2-RELATED"/>
    <property type="match status" value="1"/>
</dbReference>
<dbReference type="AlphaFoldDB" id="N4V8M6"/>
<feature type="region of interest" description="Disordered" evidence="1">
    <location>
        <begin position="218"/>
        <end position="238"/>
    </location>
</feature>
<dbReference type="GO" id="GO:0006310">
    <property type="term" value="P:DNA recombination"/>
    <property type="evidence" value="ECO:0007669"/>
    <property type="project" value="TreeGrafter"/>
</dbReference>
<feature type="region of interest" description="Disordered" evidence="1">
    <location>
        <begin position="1"/>
        <end position="173"/>
    </location>
</feature>
<feature type="compositionally biased region" description="Basic and acidic residues" evidence="1">
    <location>
        <begin position="140"/>
        <end position="157"/>
    </location>
</feature>
<gene>
    <name evidence="2" type="primary">sfr1</name>
    <name evidence="2" type="ORF">Cob_v006668</name>
</gene>
<organism evidence="2 3">
    <name type="scientific">Colletotrichum orbiculare (strain 104-T / ATCC 96160 / CBS 514.97 / LARS 414 / MAFF 240422)</name>
    <name type="common">Cucumber anthracnose fungus</name>
    <name type="synonym">Colletotrichum lagenarium</name>
    <dbReference type="NCBI Taxonomy" id="1213857"/>
    <lineage>
        <taxon>Eukaryota</taxon>
        <taxon>Fungi</taxon>
        <taxon>Dikarya</taxon>
        <taxon>Ascomycota</taxon>
        <taxon>Pezizomycotina</taxon>
        <taxon>Sordariomycetes</taxon>
        <taxon>Hypocreomycetidae</taxon>
        <taxon>Glomerellales</taxon>
        <taxon>Glomerellaceae</taxon>
        <taxon>Colletotrichum</taxon>
        <taxon>Colletotrichum orbiculare species complex</taxon>
    </lineage>
</organism>
<comment type="caution">
    <text evidence="2">The sequence shown here is derived from an EMBL/GenBank/DDBJ whole genome shotgun (WGS) entry which is preliminary data.</text>
</comment>
<dbReference type="Gene3D" id="6.10.140.1020">
    <property type="match status" value="1"/>
</dbReference>
<dbReference type="EMBL" id="AMCV02000017">
    <property type="protein sequence ID" value="TDZ20278.1"/>
    <property type="molecule type" value="Genomic_DNA"/>
</dbReference>
<protein>
    <submittedName>
        <fullName evidence="2">Swi5-dependent recombination DNA repair protein 1</fullName>
    </submittedName>
</protein>
<accession>N4V8M6</accession>
<reference evidence="3" key="1">
    <citation type="journal article" date="2013" name="New Phytol.">
        <title>Comparative genomic and transcriptomic analyses reveal the hemibiotrophic stage shift of Colletotrichum fungi.</title>
        <authorList>
            <person name="Gan P."/>
            <person name="Ikeda K."/>
            <person name="Irieda H."/>
            <person name="Narusaka M."/>
            <person name="O'Connell R.J."/>
            <person name="Narusaka Y."/>
            <person name="Takano Y."/>
            <person name="Kubo Y."/>
            <person name="Shirasu K."/>
        </authorList>
    </citation>
    <scope>NUCLEOTIDE SEQUENCE [LARGE SCALE GENOMIC DNA]</scope>
    <source>
        <strain evidence="3">104-T / ATCC 96160 / CBS 514.97 / LARS 414 / MAFF 240422</strain>
    </source>
</reference>
<dbReference type="OrthoDB" id="27934at2759"/>
<dbReference type="HOGENOM" id="CLU_045012_0_0_1"/>
<dbReference type="STRING" id="1213857.N4V8M6"/>
<feature type="compositionally biased region" description="Low complexity" evidence="1">
    <location>
        <begin position="114"/>
        <end position="127"/>
    </location>
</feature>
<sequence length="271" mass="28799">MFTPAAKRRRLDDANQTLRKPFKSPALVRDRDPSNAAEAVPEQERKQVTPGSVGGGGGGGAERRGDVYVTPSKKRTTTTTTQHCPFTLSRPQVGGSHSHGEGWEVTTPSGKAGGRSAAAVAAAAAAGSGSGSGSGSARTARQEEGREEVIRQAERIRGAAAAAGADEGPDGEEGLEGLVAKWRAASRMAAEEVFEGSRERVRNMGGMKGWNRARREFAEEERGFEGQDGAERGGDDDDEHEEFTMGTMLKSMNIDFDAIGYDEDAGWWRDG</sequence>
<proteinExistence type="predicted"/>
<dbReference type="eggNOG" id="ENOG502SAMI">
    <property type="taxonomic scope" value="Eukaryota"/>
</dbReference>
<evidence type="ECO:0000313" key="3">
    <source>
        <dbReference type="Proteomes" id="UP000014480"/>
    </source>
</evidence>
<evidence type="ECO:0000256" key="1">
    <source>
        <dbReference type="SAM" id="MobiDB-lite"/>
    </source>
</evidence>
<dbReference type="PANTHER" id="PTHR28527:SF1">
    <property type="entry name" value="SWI5-DEPENDENT RECOMBINATION DNA REPAIR PROTEIN 1"/>
    <property type="match status" value="1"/>
</dbReference>
<name>N4V8M6_COLOR</name>
<evidence type="ECO:0000313" key="2">
    <source>
        <dbReference type="EMBL" id="TDZ20278.1"/>
    </source>
</evidence>
<reference evidence="3" key="2">
    <citation type="journal article" date="2019" name="Mol. Plant Microbe Interact.">
        <title>Genome sequence resources for four phytopathogenic fungi from the Colletotrichum orbiculare species complex.</title>
        <authorList>
            <person name="Gan P."/>
            <person name="Tsushima A."/>
            <person name="Narusaka M."/>
            <person name="Narusaka Y."/>
            <person name="Takano Y."/>
            <person name="Kubo Y."/>
            <person name="Shirasu K."/>
        </authorList>
    </citation>
    <scope>GENOME REANNOTATION</scope>
    <source>
        <strain evidence="3">104-T / ATCC 96160 / CBS 514.97 / LARS 414 / MAFF 240422</strain>
    </source>
</reference>
<dbReference type="Proteomes" id="UP000014480">
    <property type="component" value="Unassembled WGS sequence"/>
</dbReference>
<keyword evidence="3" id="KW-1185">Reference proteome</keyword>
<feature type="compositionally biased region" description="Basic and acidic residues" evidence="1">
    <location>
        <begin position="218"/>
        <end position="233"/>
    </location>
</feature>